<feature type="region of interest" description="Disordered" evidence="1">
    <location>
        <begin position="92"/>
        <end position="128"/>
    </location>
</feature>
<dbReference type="PANTHER" id="PTHR22708:SF0">
    <property type="entry name" value="LEUCINE-RICH REPEAT-CONTAINING PROTEIN 56"/>
    <property type="match status" value="1"/>
</dbReference>
<proteinExistence type="predicted"/>
<evidence type="ECO:0000256" key="1">
    <source>
        <dbReference type="SAM" id="MobiDB-lite"/>
    </source>
</evidence>
<comment type="caution">
    <text evidence="2">The sequence shown here is derived from an EMBL/GenBank/DDBJ whole genome shotgun (WGS) entry which is preliminary data.</text>
</comment>
<dbReference type="PANTHER" id="PTHR22708">
    <property type="entry name" value="LEUCINE-RICH REPEAT-CONTAINING PROTEIN 56"/>
    <property type="match status" value="1"/>
</dbReference>
<reference evidence="2 3" key="1">
    <citation type="journal article" date="2015" name="PLoS Pathog.">
        <title>Leptomonas seymouri: Adaptations to the Dixenous Life Cycle Analyzed by Genome Sequencing, Transcriptome Profiling and Co-infection with Leishmania donovani.</title>
        <authorList>
            <person name="Kraeva N."/>
            <person name="Butenko A."/>
            <person name="Hlavacova J."/>
            <person name="Kostygov A."/>
            <person name="Myskova J."/>
            <person name="Grybchuk D."/>
            <person name="Lestinova T."/>
            <person name="Votypka J."/>
            <person name="Volf P."/>
            <person name="Opperdoes F."/>
            <person name="Flegontov P."/>
            <person name="Lukes J."/>
            <person name="Yurchenko V."/>
        </authorList>
    </citation>
    <scope>NUCLEOTIDE SEQUENCE [LARGE SCALE GENOMIC DNA]</scope>
    <source>
        <strain evidence="2 3">ATCC 30220</strain>
    </source>
</reference>
<evidence type="ECO:0000313" key="3">
    <source>
        <dbReference type="Proteomes" id="UP000038009"/>
    </source>
</evidence>
<feature type="region of interest" description="Disordered" evidence="1">
    <location>
        <begin position="234"/>
        <end position="269"/>
    </location>
</feature>
<feature type="compositionally biased region" description="Polar residues" evidence="1">
    <location>
        <begin position="161"/>
        <end position="173"/>
    </location>
</feature>
<accession>A0A0N1I334</accession>
<organism evidence="2 3">
    <name type="scientific">Leptomonas seymouri</name>
    <dbReference type="NCBI Taxonomy" id="5684"/>
    <lineage>
        <taxon>Eukaryota</taxon>
        <taxon>Discoba</taxon>
        <taxon>Euglenozoa</taxon>
        <taxon>Kinetoplastea</taxon>
        <taxon>Metakinetoplastina</taxon>
        <taxon>Trypanosomatida</taxon>
        <taxon>Trypanosomatidae</taxon>
        <taxon>Leishmaniinae</taxon>
        <taxon>Leptomonas</taxon>
    </lineage>
</organism>
<feature type="region of interest" description="Disordered" evidence="1">
    <location>
        <begin position="713"/>
        <end position="770"/>
    </location>
</feature>
<feature type="region of interest" description="Disordered" evidence="1">
    <location>
        <begin position="155"/>
        <end position="174"/>
    </location>
</feature>
<feature type="compositionally biased region" description="Low complexity" evidence="1">
    <location>
        <begin position="102"/>
        <end position="128"/>
    </location>
</feature>
<dbReference type="OMA" id="DWTGWED"/>
<dbReference type="InterPro" id="IPR040091">
    <property type="entry name" value="LRRC56"/>
</dbReference>
<gene>
    <name evidence="2" type="ORF">ABL78_0827</name>
</gene>
<dbReference type="Gene3D" id="3.80.10.10">
    <property type="entry name" value="Ribonuclease Inhibitor"/>
    <property type="match status" value="1"/>
</dbReference>
<dbReference type="AlphaFoldDB" id="A0A0N1I334"/>
<name>A0A0N1I334_LEPSE</name>
<evidence type="ECO:0008006" key="4">
    <source>
        <dbReference type="Google" id="ProtNLM"/>
    </source>
</evidence>
<feature type="compositionally biased region" description="Low complexity" evidence="1">
    <location>
        <begin position="747"/>
        <end position="760"/>
    </location>
</feature>
<dbReference type="VEuPathDB" id="TriTrypDB:Lsey_0011_0310"/>
<feature type="region of interest" description="Disordered" evidence="1">
    <location>
        <begin position="287"/>
        <end position="318"/>
    </location>
</feature>
<sequence length="888" mass="94788">MQAFSSSSALQRGGGVPPPSRPRLLARTSADGKSPSPPARLAPIAPLVTTAASPDPAPPELEGVSQRLTSANHDGRASGVLPADHYRHQLNEEGEENEEQVRQQQMSLRSETLCSTSSVSSPPSSLLFSTPLSRGGAGNANKPVCSRNVLRSVRSSHRSEAANSTIGANSTPSAARAETVLHSKVMLTPPRSGSGYNNGVAWEGSAEVTCANTAEWTGQGRVEQMMTAKRERFVGSADTQHSIASSSNPPPRSKRAFDDNCSKNRTQSETAERCSVVLAEEGGIGSTAKRFEQRERRRLNNSTSRRSCSSGAISNSSSSDFVTTAAQCLVIDDSVDNTAIMSPHQLQRLLSQASGMHSDGGVEEPPSPYRRRLIIDEVLRDWTGWEDLELVLSTQLRVDAEAMIGVDQIGQLLPSLSSLKLNGSRIPRLRQLGTGFHALKYLWLNSCHLTDLRGLAACCPGLVELYVSFNHIKDATPVMELSSTLEVLDVEGNLLDDAIGLGFVLSALQKVSSLSIQGNPLTCEHRGRVREAYAAIKADEDNRQDEEKAYATATPATGTDKERFTDVLRAWVRCLMPNLQTLNDEPMQRRDEGTALAAALKLPTPCGRAVHVDPLDNHLAEELQLVAECVRAMDPFDPLLEAVEEANQRFYTRPSTSCNGARPRLTPATAMGASRASTSAWSCSAAASRRLGSGAAMDASVLTTGAVLAGSATSSLRRRAATPTPTSLTSSLDGVPAGASRDYHDGAYSSAEATANATSTRLGGQAHRSRGGLQMEILDDEDARVAALLADDSEEDEWETYKSSLLLSSTANLNSSNAGVVGAADSSLMRHPSLISLSSAAQVGDPEASVHVMSAGAALPTEEDGFHKELMNEWSRLRLRMAKTGRTL</sequence>
<dbReference type="Proteomes" id="UP000038009">
    <property type="component" value="Unassembled WGS sequence"/>
</dbReference>
<feature type="compositionally biased region" description="Low complexity" evidence="1">
    <location>
        <begin position="721"/>
        <end position="732"/>
    </location>
</feature>
<dbReference type="EMBL" id="LJSK01000011">
    <property type="protein sequence ID" value="KPI90074.1"/>
    <property type="molecule type" value="Genomic_DNA"/>
</dbReference>
<feature type="region of interest" description="Disordered" evidence="1">
    <location>
        <begin position="1"/>
        <end position="63"/>
    </location>
</feature>
<feature type="compositionally biased region" description="Polar residues" evidence="1">
    <location>
        <begin position="1"/>
        <end position="10"/>
    </location>
</feature>
<evidence type="ECO:0000313" key="2">
    <source>
        <dbReference type="EMBL" id="KPI90074.1"/>
    </source>
</evidence>
<dbReference type="InterPro" id="IPR032675">
    <property type="entry name" value="LRR_dom_sf"/>
</dbReference>
<protein>
    <recommendedName>
        <fullName evidence="4">Leucine-rich repeat protein (LRRP)</fullName>
    </recommendedName>
</protein>
<feature type="compositionally biased region" description="Polar residues" evidence="1">
    <location>
        <begin position="237"/>
        <end position="247"/>
    </location>
</feature>
<keyword evidence="3" id="KW-1185">Reference proteome</keyword>
<feature type="compositionally biased region" description="Low complexity" evidence="1">
    <location>
        <begin position="300"/>
        <end position="318"/>
    </location>
</feature>
<dbReference type="OrthoDB" id="676979at2759"/>
<dbReference type="SUPFAM" id="SSF52075">
    <property type="entry name" value="Outer arm dynein light chain 1"/>
    <property type="match status" value="1"/>
</dbReference>